<proteinExistence type="predicted"/>
<evidence type="ECO:0000313" key="1">
    <source>
        <dbReference type="EMBL" id="CCX04825.1"/>
    </source>
</evidence>
<name>U4L441_PYROM</name>
<sequence>MVHSSHFVQHFAVPPRFEFFNDSVCCSDIHRPLLHSVLSPSDLGRALWTRLVMNTNFNAKRQPPDQAKTPRLPPSGGWNHISRRHTLIFMDGYEYLNHTRHVRRAWATLFQYETYHH</sequence>
<keyword evidence="2" id="KW-1185">Reference proteome</keyword>
<evidence type="ECO:0000313" key="2">
    <source>
        <dbReference type="Proteomes" id="UP000018144"/>
    </source>
</evidence>
<gene>
    <name evidence="1" type="ORF">PCON_03807</name>
</gene>
<dbReference type="Proteomes" id="UP000018144">
    <property type="component" value="Unassembled WGS sequence"/>
</dbReference>
<protein>
    <submittedName>
        <fullName evidence="1">Uncharacterized protein</fullName>
    </submittedName>
</protein>
<reference evidence="1 2" key="1">
    <citation type="journal article" date="2013" name="PLoS Genet.">
        <title>The genome and development-dependent transcriptomes of Pyronema confluens: a window into fungal evolution.</title>
        <authorList>
            <person name="Traeger S."/>
            <person name="Altegoer F."/>
            <person name="Freitag M."/>
            <person name="Gabaldon T."/>
            <person name="Kempken F."/>
            <person name="Kumar A."/>
            <person name="Marcet-Houben M."/>
            <person name="Poggeler S."/>
            <person name="Stajich J.E."/>
            <person name="Nowrousian M."/>
        </authorList>
    </citation>
    <scope>NUCLEOTIDE SEQUENCE [LARGE SCALE GENOMIC DNA]</scope>
    <source>
        <strain evidence="2">CBS 100304</strain>
        <tissue evidence="1">Vegetative mycelium</tissue>
    </source>
</reference>
<dbReference type="AlphaFoldDB" id="U4L441"/>
<organism evidence="1 2">
    <name type="scientific">Pyronema omphalodes (strain CBS 100304)</name>
    <name type="common">Pyronema confluens</name>
    <dbReference type="NCBI Taxonomy" id="1076935"/>
    <lineage>
        <taxon>Eukaryota</taxon>
        <taxon>Fungi</taxon>
        <taxon>Dikarya</taxon>
        <taxon>Ascomycota</taxon>
        <taxon>Pezizomycotina</taxon>
        <taxon>Pezizomycetes</taxon>
        <taxon>Pezizales</taxon>
        <taxon>Pyronemataceae</taxon>
        <taxon>Pyronema</taxon>
    </lineage>
</organism>
<accession>U4L441</accession>
<dbReference type="EMBL" id="HF935218">
    <property type="protein sequence ID" value="CCX04825.1"/>
    <property type="molecule type" value="Genomic_DNA"/>
</dbReference>